<dbReference type="OrthoDB" id="3712354at2"/>
<accession>A0A1G6WZK0</accession>
<dbReference type="RefSeq" id="WP_090859337.1">
    <property type="nucleotide sequence ID" value="NZ_FMZM01000010.1"/>
</dbReference>
<keyword evidence="3" id="KW-1133">Transmembrane helix</keyword>
<dbReference type="GO" id="GO:0016874">
    <property type="term" value="F:ligase activity"/>
    <property type="evidence" value="ECO:0007669"/>
    <property type="project" value="UniProtKB-KW"/>
</dbReference>
<reference evidence="6 7" key="1">
    <citation type="submission" date="2016-10" db="EMBL/GenBank/DDBJ databases">
        <authorList>
            <person name="de Groot N.N."/>
        </authorList>
    </citation>
    <scope>NUCLEOTIDE SEQUENCE [LARGE SCALE GENOMIC DNA]</scope>
    <source>
        <strain evidence="6 7">CGMCC 4.6858</strain>
    </source>
</reference>
<dbReference type="AlphaFoldDB" id="A0A1G6WZK0"/>
<evidence type="ECO:0000259" key="5">
    <source>
        <dbReference type="Pfam" id="PF04932"/>
    </source>
</evidence>
<dbReference type="PANTHER" id="PTHR37422">
    <property type="entry name" value="TEICHURONIC ACID BIOSYNTHESIS PROTEIN TUAE"/>
    <property type="match status" value="1"/>
</dbReference>
<keyword evidence="4" id="KW-0472">Membrane</keyword>
<dbReference type="Pfam" id="PF04932">
    <property type="entry name" value="Wzy_C"/>
    <property type="match status" value="1"/>
</dbReference>
<proteinExistence type="predicted"/>
<dbReference type="InterPro" id="IPR007016">
    <property type="entry name" value="O-antigen_ligase-rel_domated"/>
</dbReference>
<comment type="subcellular location">
    <subcellularLocation>
        <location evidence="1">Membrane</location>
        <topology evidence="1">Multi-pass membrane protein</topology>
    </subcellularLocation>
</comment>
<dbReference type="InterPro" id="IPR051533">
    <property type="entry name" value="WaaL-like"/>
</dbReference>
<dbReference type="GO" id="GO:0016020">
    <property type="term" value="C:membrane"/>
    <property type="evidence" value="ECO:0007669"/>
    <property type="project" value="UniProtKB-SubCell"/>
</dbReference>
<evidence type="ECO:0000256" key="1">
    <source>
        <dbReference type="ARBA" id="ARBA00004141"/>
    </source>
</evidence>
<keyword evidence="6" id="KW-0436">Ligase</keyword>
<name>A0A1G6WZK0_9ACTN</name>
<keyword evidence="2" id="KW-0812">Transmembrane</keyword>
<keyword evidence="7" id="KW-1185">Reference proteome</keyword>
<organism evidence="6 7">
    <name type="scientific">Nocardioides lianchengensis</name>
    <dbReference type="NCBI Taxonomy" id="1045774"/>
    <lineage>
        <taxon>Bacteria</taxon>
        <taxon>Bacillati</taxon>
        <taxon>Actinomycetota</taxon>
        <taxon>Actinomycetes</taxon>
        <taxon>Propionibacteriales</taxon>
        <taxon>Nocardioidaceae</taxon>
        <taxon>Nocardioides</taxon>
    </lineage>
</organism>
<dbReference type="EMBL" id="FMZM01000010">
    <property type="protein sequence ID" value="SDD70466.1"/>
    <property type="molecule type" value="Genomic_DNA"/>
</dbReference>
<evidence type="ECO:0000313" key="7">
    <source>
        <dbReference type="Proteomes" id="UP000199034"/>
    </source>
</evidence>
<dbReference type="Proteomes" id="UP000199034">
    <property type="component" value="Unassembled WGS sequence"/>
</dbReference>
<dbReference type="STRING" id="1045774.SAMN05421872_11090"/>
<evidence type="ECO:0000256" key="4">
    <source>
        <dbReference type="ARBA" id="ARBA00023136"/>
    </source>
</evidence>
<gene>
    <name evidence="6" type="ORF">SAMN05421872_11090</name>
</gene>
<feature type="domain" description="O-antigen ligase-related" evidence="5">
    <location>
        <begin position="230"/>
        <end position="374"/>
    </location>
</feature>
<dbReference type="PANTHER" id="PTHR37422:SF13">
    <property type="entry name" value="LIPOPOLYSACCHARIDE BIOSYNTHESIS PROTEIN PA4999-RELATED"/>
    <property type="match status" value="1"/>
</dbReference>
<evidence type="ECO:0000313" key="6">
    <source>
        <dbReference type="EMBL" id="SDD70466.1"/>
    </source>
</evidence>
<evidence type="ECO:0000256" key="2">
    <source>
        <dbReference type="ARBA" id="ARBA00022692"/>
    </source>
</evidence>
<evidence type="ECO:0000256" key="3">
    <source>
        <dbReference type="ARBA" id="ARBA00022989"/>
    </source>
</evidence>
<sequence length="443" mass="45732">MTSLAVVEETTGSGSRSRGPVVLVVGLAALLGFAAGVQPVLVVGGLAAAVVGTALLLHVEWAALAVVASAVFEDYLHVIDGRVVKVLAVLLVAAWLLRRCRGPLPGAVHAPVLLSVLGLLVVLLAATVAHTNGTAGLAVLLRWAGFLAVVAVLLDCLPALVSPARLARAYVWSCTAAALCGLLTYLLADERRVVGPLGDPNDLAFFLLAALPLALGLRSRATTRWPYGVATALLLLALLGTLSRGALVGAGVALLVAVVLGQLSLRALAGLTTLLGLLVALSLVAVPGLVATSLDQKEHVADQNVSERLDLWESAGRMTLENPVLGLGPGAFQLSHGDYLDRLPDDVNHRLDVAHNTYLETSSELGLLGLLAFLAVLVTGFLAALLTWRRERDPLAGAVCSALAGTAAAATFVTEQYFLPLWLLVALGAGLAVRSPRETGATT</sequence>
<protein>
    <submittedName>
        <fullName evidence="6">O-antigen ligase</fullName>
    </submittedName>
</protein>